<keyword evidence="1" id="KW-0812">Transmembrane</keyword>
<dbReference type="Proteomes" id="UP001207654">
    <property type="component" value="Unassembled WGS sequence"/>
</dbReference>
<feature type="transmembrane region" description="Helical" evidence="1">
    <location>
        <begin position="130"/>
        <end position="150"/>
    </location>
</feature>
<dbReference type="InterPro" id="IPR009305">
    <property type="entry name" value="Mpo1-like"/>
</dbReference>
<gene>
    <name evidence="2" type="ORF">OV287_54010</name>
</gene>
<protein>
    <submittedName>
        <fullName evidence="2">DUF962 domain-containing protein</fullName>
    </submittedName>
</protein>
<feature type="transmembrane region" description="Helical" evidence="1">
    <location>
        <begin position="72"/>
        <end position="91"/>
    </location>
</feature>
<feature type="transmembrane region" description="Helical" evidence="1">
    <location>
        <begin position="97"/>
        <end position="118"/>
    </location>
</feature>
<dbReference type="PANTHER" id="PTHR28026">
    <property type="entry name" value="DUF962 DOMAIN PROTEIN (AFU_ORTHOLOGUE AFUA_8G05310)"/>
    <property type="match status" value="1"/>
</dbReference>
<dbReference type="PANTHER" id="PTHR28026:SF9">
    <property type="entry name" value="2-HYDROXY-PALMITIC ACID DIOXYGENASE MPO1"/>
    <property type="match status" value="1"/>
</dbReference>
<dbReference type="EMBL" id="JAPNKA010000001">
    <property type="protein sequence ID" value="MCY1083385.1"/>
    <property type="molecule type" value="Genomic_DNA"/>
</dbReference>
<accession>A0ABT4ANV1</accession>
<keyword evidence="1" id="KW-0472">Membrane</keyword>
<organism evidence="2 3">
    <name type="scientific">Archangium lansingense</name>
    <dbReference type="NCBI Taxonomy" id="2995310"/>
    <lineage>
        <taxon>Bacteria</taxon>
        <taxon>Pseudomonadati</taxon>
        <taxon>Myxococcota</taxon>
        <taxon>Myxococcia</taxon>
        <taxon>Myxococcales</taxon>
        <taxon>Cystobacterineae</taxon>
        <taxon>Archangiaceae</taxon>
        <taxon>Archangium</taxon>
    </lineage>
</organism>
<name>A0ABT4ANV1_9BACT</name>
<dbReference type="Pfam" id="PF06127">
    <property type="entry name" value="Mpo1-like"/>
    <property type="match status" value="1"/>
</dbReference>
<feature type="transmembrane region" description="Helical" evidence="1">
    <location>
        <begin position="46"/>
        <end position="65"/>
    </location>
</feature>
<evidence type="ECO:0000313" key="2">
    <source>
        <dbReference type="EMBL" id="MCY1083385.1"/>
    </source>
</evidence>
<keyword evidence="1" id="KW-1133">Transmembrane helix</keyword>
<evidence type="ECO:0000256" key="1">
    <source>
        <dbReference type="SAM" id="Phobius"/>
    </source>
</evidence>
<keyword evidence="3" id="KW-1185">Reference proteome</keyword>
<proteinExistence type="predicted"/>
<reference evidence="2 3" key="1">
    <citation type="submission" date="2022-11" db="EMBL/GenBank/DDBJ databases">
        <title>Minimal conservation of predation-associated metabolite biosynthetic gene clusters underscores biosynthetic potential of Myxococcota including descriptions for ten novel species: Archangium lansinium sp. nov., Myxococcus landrumus sp. nov., Nannocystis bai.</title>
        <authorList>
            <person name="Ahearne A."/>
            <person name="Stevens C."/>
            <person name="Phillips K."/>
        </authorList>
    </citation>
    <scope>NUCLEOTIDE SEQUENCE [LARGE SCALE GENOMIC DNA]</scope>
    <source>
        <strain evidence="2 3">MIWBW</strain>
    </source>
</reference>
<evidence type="ECO:0000313" key="3">
    <source>
        <dbReference type="Proteomes" id="UP001207654"/>
    </source>
</evidence>
<sequence>MKTLVDHLAQYAAYHRDRRNIATHFVGIPMILLAVATLLSRPGFEVLGFVLSPATLVSLATALFYWRLDGRFGLVMTLVLGGSLWFGQVLATQATATWLSAGLGLFVVGWIIQFVGHYYEGRKPAFVDDLIGLIVGPLFVVAELGFFLGLRDEVRREVEVRAGPTCIRRRSEQPSTGASA</sequence>
<feature type="transmembrane region" description="Helical" evidence="1">
    <location>
        <begin position="21"/>
        <end position="40"/>
    </location>
</feature>
<comment type="caution">
    <text evidence="2">The sequence shown here is derived from an EMBL/GenBank/DDBJ whole genome shotgun (WGS) entry which is preliminary data.</text>
</comment>
<dbReference type="RefSeq" id="WP_267541916.1">
    <property type="nucleotide sequence ID" value="NZ_JAPNKA010000001.1"/>
</dbReference>